<dbReference type="InterPro" id="IPR036322">
    <property type="entry name" value="WD40_repeat_dom_sf"/>
</dbReference>
<proteinExistence type="predicted"/>
<dbReference type="OrthoDB" id="244958at2"/>
<evidence type="ECO:0000256" key="3">
    <source>
        <dbReference type="PROSITE-ProRule" id="PRU00221"/>
    </source>
</evidence>
<sequence length="367" mass="39294">MPDLTKPALAWTLPWDADWVTSVAWVGRSRRLAAANNLGGVLLWDIPDRPGGDAPKPIRRLDGHTNCVSKLLSTPDGSLLLSASYDHTVRLWNPTAEPTGAAETLILNARAIADAERRKSNGARVPPPIPAEVRLVRESRAFSGHREWVVNLSLTRDGRTAVSGDDGGHVLVWDTTTATVRTRWQVKGWAYGVGVSPDGRQACVGERLPLVFDSGRHAALKLWDATTGAVVRDLSADFRGQHFAAAAYSNDGSVLAVGRGGESDGNGPNVTLLDPTGAKKPRPLTPGHLNGVTDLAFHPDGKHLASCGRDTVVRVWDVEAGRLVSEVGRPRGGQFKDWIHAVSWSADGAWLAAADMAGAVQVWHFPG</sequence>
<accession>A0A517XNP8</accession>
<evidence type="ECO:0000313" key="4">
    <source>
        <dbReference type="EMBL" id="QDU19130.1"/>
    </source>
</evidence>
<evidence type="ECO:0000256" key="2">
    <source>
        <dbReference type="ARBA" id="ARBA00022737"/>
    </source>
</evidence>
<dbReference type="InterPro" id="IPR019775">
    <property type="entry name" value="WD40_repeat_CS"/>
</dbReference>
<organism evidence="4 5">
    <name type="scientific">Urbifossiella limnaea</name>
    <dbReference type="NCBI Taxonomy" id="2528023"/>
    <lineage>
        <taxon>Bacteria</taxon>
        <taxon>Pseudomonadati</taxon>
        <taxon>Planctomycetota</taxon>
        <taxon>Planctomycetia</taxon>
        <taxon>Gemmatales</taxon>
        <taxon>Gemmataceae</taxon>
        <taxon>Urbifossiella</taxon>
    </lineage>
</organism>
<feature type="repeat" description="WD" evidence="3">
    <location>
        <begin position="142"/>
        <end position="183"/>
    </location>
</feature>
<feature type="repeat" description="WD" evidence="3">
    <location>
        <begin position="61"/>
        <end position="93"/>
    </location>
</feature>
<keyword evidence="5" id="KW-1185">Reference proteome</keyword>
<feature type="repeat" description="WD" evidence="3">
    <location>
        <begin position="285"/>
        <end position="326"/>
    </location>
</feature>
<evidence type="ECO:0000313" key="5">
    <source>
        <dbReference type="Proteomes" id="UP000319576"/>
    </source>
</evidence>
<dbReference type="SMART" id="SM00320">
    <property type="entry name" value="WD40"/>
    <property type="match status" value="5"/>
</dbReference>
<keyword evidence="1 3" id="KW-0853">WD repeat</keyword>
<dbReference type="RefSeq" id="WP_145234885.1">
    <property type="nucleotide sequence ID" value="NZ_CP036273.1"/>
</dbReference>
<evidence type="ECO:0000256" key="1">
    <source>
        <dbReference type="ARBA" id="ARBA00022574"/>
    </source>
</evidence>
<dbReference type="PROSITE" id="PS50294">
    <property type="entry name" value="WD_REPEATS_REGION"/>
    <property type="match status" value="3"/>
</dbReference>
<protein>
    <submittedName>
        <fullName evidence="4">WD domain, G-beta repeat</fullName>
    </submittedName>
</protein>
<gene>
    <name evidence="4" type="ORF">ETAA1_10340</name>
</gene>
<keyword evidence="2" id="KW-0677">Repeat</keyword>
<dbReference type="EMBL" id="CP036273">
    <property type="protein sequence ID" value="QDU19130.1"/>
    <property type="molecule type" value="Genomic_DNA"/>
</dbReference>
<dbReference type="SUPFAM" id="SSF50978">
    <property type="entry name" value="WD40 repeat-like"/>
    <property type="match status" value="1"/>
</dbReference>
<dbReference type="Pfam" id="PF00400">
    <property type="entry name" value="WD40"/>
    <property type="match status" value="4"/>
</dbReference>
<dbReference type="PROSITE" id="PS00678">
    <property type="entry name" value="WD_REPEATS_1"/>
    <property type="match status" value="1"/>
</dbReference>
<reference evidence="4 5" key="1">
    <citation type="submission" date="2019-02" db="EMBL/GenBank/DDBJ databases">
        <title>Deep-cultivation of Planctomycetes and their phenomic and genomic characterization uncovers novel biology.</title>
        <authorList>
            <person name="Wiegand S."/>
            <person name="Jogler M."/>
            <person name="Boedeker C."/>
            <person name="Pinto D."/>
            <person name="Vollmers J."/>
            <person name="Rivas-Marin E."/>
            <person name="Kohn T."/>
            <person name="Peeters S.H."/>
            <person name="Heuer A."/>
            <person name="Rast P."/>
            <person name="Oberbeckmann S."/>
            <person name="Bunk B."/>
            <person name="Jeske O."/>
            <person name="Meyerdierks A."/>
            <person name="Storesund J.E."/>
            <person name="Kallscheuer N."/>
            <person name="Luecker S."/>
            <person name="Lage O.M."/>
            <person name="Pohl T."/>
            <person name="Merkel B.J."/>
            <person name="Hornburger P."/>
            <person name="Mueller R.-W."/>
            <person name="Bruemmer F."/>
            <person name="Labrenz M."/>
            <person name="Spormann A.M."/>
            <person name="Op den Camp H."/>
            <person name="Overmann J."/>
            <person name="Amann R."/>
            <person name="Jetten M.S.M."/>
            <person name="Mascher T."/>
            <person name="Medema M.H."/>
            <person name="Devos D.P."/>
            <person name="Kaster A.-K."/>
            <person name="Ovreas L."/>
            <person name="Rohde M."/>
            <person name="Galperin M.Y."/>
            <person name="Jogler C."/>
        </authorList>
    </citation>
    <scope>NUCLEOTIDE SEQUENCE [LARGE SCALE GENOMIC DNA]</scope>
    <source>
        <strain evidence="4 5">ETA_A1</strain>
    </source>
</reference>
<dbReference type="AlphaFoldDB" id="A0A517XNP8"/>
<dbReference type="InterPro" id="IPR001680">
    <property type="entry name" value="WD40_rpt"/>
</dbReference>
<dbReference type="Gene3D" id="2.130.10.10">
    <property type="entry name" value="YVTN repeat-like/Quinoprotein amine dehydrogenase"/>
    <property type="match status" value="3"/>
</dbReference>
<name>A0A517XNP8_9BACT</name>
<dbReference type="PANTHER" id="PTHR19879">
    <property type="entry name" value="TRANSCRIPTION INITIATION FACTOR TFIID"/>
    <property type="match status" value="1"/>
</dbReference>
<dbReference type="PROSITE" id="PS50082">
    <property type="entry name" value="WD_REPEATS_2"/>
    <property type="match status" value="3"/>
</dbReference>
<dbReference type="PANTHER" id="PTHR19879:SF9">
    <property type="entry name" value="TRANSCRIPTION INITIATION FACTOR TFIID SUBUNIT 5"/>
    <property type="match status" value="1"/>
</dbReference>
<dbReference type="InterPro" id="IPR015943">
    <property type="entry name" value="WD40/YVTN_repeat-like_dom_sf"/>
</dbReference>
<dbReference type="KEGG" id="uli:ETAA1_10340"/>
<dbReference type="Proteomes" id="UP000319576">
    <property type="component" value="Chromosome"/>
</dbReference>